<evidence type="ECO:0000313" key="1">
    <source>
        <dbReference type="EMBL" id="MBV7390516.1"/>
    </source>
</evidence>
<comment type="caution">
    <text evidence="1">The sequence shown here is derived from an EMBL/GenBank/DDBJ whole genome shotgun (WGS) entry which is preliminary data.</text>
</comment>
<reference evidence="1 2" key="1">
    <citation type="submission" date="2021-06" db="EMBL/GenBank/DDBJ databases">
        <title>Enterococcus alishanensis sp. nov., a novel lactic acid bacterium isolated from fresh coffee beans.</title>
        <authorList>
            <person name="Chen Y.-S."/>
        </authorList>
    </citation>
    <scope>NUCLEOTIDE SEQUENCE [LARGE SCALE GENOMIC DNA]</scope>
    <source>
        <strain evidence="1 2">ALS3</strain>
    </source>
</reference>
<evidence type="ECO:0000313" key="2">
    <source>
        <dbReference type="Proteomes" id="UP000774130"/>
    </source>
</evidence>
<dbReference type="RefSeq" id="WP_218325578.1">
    <property type="nucleotide sequence ID" value="NZ_JAHUZB010000003.1"/>
</dbReference>
<dbReference type="Proteomes" id="UP000774130">
    <property type="component" value="Unassembled WGS sequence"/>
</dbReference>
<protein>
    <submittedName>
        <fullName evidence="1">Uncharacterized protein</fullName>
    </submittedName>
</protein>
<sequence length="120" mass="14354">MLNKFKLTINDKVYLSPTITKELIVNALRNKETEFIILEPKEPIHTSLYMQYAATIEIRFLSAEGKMRHYSYIPENEDEIIVFFVDYFEKNKVPNIENWTDISASFRPNFFQRLAQKFKH</sequence>
<accession>A0ABS6TC78</accession>
<keyword evidence="2" id="KW-1185">Reference proteome</keyword>
<organism evidence="1 2">
    <name type="scientific">Enterococcus alishanensis</name>
    <dbReference type="NCBI Taxonomy" id="1303817"/>
    <lineage>
        <taxon>Bacteria</taxon>
        <taxon>Bacillati</taxon>
        <taxon>Bacillota</taxon>
        <taxon>Bacilli</taxon>
        <taxon>Lactobacillales</taxon>
        <taxon>Enterococcaceae</taxon>
        <taxon>Enterococcus</taxon>
    </lineage>
</organism>
<proteinExistence type="predicted"/>
<gene>
    <name evidence="1" type="ORF">KUA55_07480</name>
</gene>
<dbReference type="EMBL" id="JAHUZB010000003">
    <property type="protein sequence ID" value="MBV7390516.1"/>
    <property type="molecule type" value="Genomic_DNA"/>
</dbReference>
<name>A0ABS6TC78_9ENTE</name>